<feature type="domain" description="GGDEF" evidence="1">
    <location>
        <begin position="444"/>
        <end position="576"/>
    </location>
</feature>
<dbReference type="InterPro" id="IPR043128">
    <property type="entry name" value="Rev_trsase/Diguanyl_cyclase"/>
</dbReference>
<dbReference type="Gene3D" id="3.30.70.270">
    <property type="match status" value="1"/>
</dbReference>
<evidence type="ECO:0000313" key="3">
    <source>
        <dbReference type="Proteomes" id="UP000297983"/>
    </source>
</evidence>
<dbReference type="PANTHER" id="PTHR45138:SF24">
    <property type="entry name" value="DIGUANYLATE CYCLASE DGCC-RELATED"/>
    <property type="match status" value="1"/>
</dbReference>
<dbReference type="InterPro" id="IPR050469">
    <property type="entry name" value="Diguanylate_Cyclase"/>
</dbReference>
<dbReference type="AlphaFoldDB" id="A0A4V3IUD6"/>
<dbReference type="GO" id="GO:0052621">
    <property type="term" value="F:diguanylate cyclase activity"/>
    <property type="evidence" value="ECO:0007669"/>
    <property type="project" value="TreeGrafter"/>
</dbReference>
<dbReference type="FunFam" id="3.30.70.270:FF:000001">
    <property type="entry name" value="Diguanylate cyclase domain protein"/>
    <property type="match status" value="1"/>
</dbReference>
<dbReference type="GO" id="GO:1902201">
    <property type="term" value="P:negative regulation of bacterial-type flagellum-dependent cell motility"/>
    <property type="evidence" value="ECO:0007669"/>
    <property type="project" value="TreeGrafter"/>
</dbReference>
<organism evidence="2 3">
    <name type="scientific">Cryobacterium gelidum</name>
    <dbReference type="NCBI Taxonomy" id="1259164"/>
    <lineage>
        <taxon>Bacteria</taxon>
        <taxon>Bacillati</taxon>
        <taxon>Actinomycetota</taxon>
        <taxon>Actinomycetes</taxon>
        <taxon>Micrococcales</taxon>
        <taxon>Microbacteriaceae</taxon>
        <taxon>Cryobacterium</taxon>
    </lineage>
</organism>
<dbReference type="SUPFAM" id="SSF48452">
    <property type="entry name" value="TPR-like"/>
    <property type="match status" value="2"/>
</dbReference>
<dbReference type="NCBIfam" id="TIGR00254">
    <property type="entry name" value="GGDEF"/>
    <property type="match status" value="1"/>
</dbReference>
<evidence type="ECO:0000313" key="2">
    <source>
        <dbReference type="EMBL" id="TFD72300.1"/>
    </source>
</evidence>
<proteinExistence type="predicted"/>
<reference evidence="2 3" key="1">
    <citation type="submission" date="2019-03" db="EMBL/GenBank/DDBJ databases">
        <title>Genomics of glacier-inhabiting Cryobacterium strains.</title>
        <authorList>
            <person name="Liu Q."/>
            <person name="Xin Y.-H."/>
        </authorList>
    </citation>
    <scope>NUCLEOTIDE SEQUENCE [LARGE SCALE GENOMIC DNA]</scope>
    <source>
        <strain evidence="2 3">Hz16</strain>
    </source>
</reference>
<dbReference type="Proteomes" id="UP000297983">
    <property type="component" value="Unassembled WGS sequence"/>
</dbReference>
<dbReference type="EMBL" id="SOHL01000009">
    <property type="protein sequence ID" value="TFD72300.1"/>
    <property type="molecule type" value="Genomic_DNA"/>
</dbReference>
<name>A0A4V3IUD6_9MICO</name>
<dbReference type="Pfam" id="PF00990">
    <property type="entry name" value="GGDEF"/>
    <property type="match status" value="1"/>
</dbReference>
<dbReference type="GO" id="GO:0043709">
    <property type="term" value="P:cell adhesion involved in single-species biofilm formation"/>
    <property type="evidence" value="ECO:0007669"/>
    <property type="project" value="TreeGrafter"/>
</dbReference>
<gene>
    <name evidence="2" type="ORF">E3T50_05380</name>
</gene>
<dbReference type="PANTHER" id="PTHR45138">
    <property type="entry name" value="REGULATORY COMPONENTS OF SENSORY TRANSDUCTION SYSTEM"/>
    <property type="match status" value="1"/>
</dbReference>
<dbReference type="CDD" id="cd01949">
    <property type="entry name" value="GGDEF"/>
    <property type="match status" value="1"/>
</dbReference>
<accession>A0A4V3IUD6</accession>
<sequence length="582" mass="62916">MSRNGSEAVCVRAGRYPVLVEPQTAGGCTMILNDTAVAGELSMSLDDLLASSKRARAQGEHRLGADQAEEALTRPEATPGQIARARELLMMHRLRLGDYQASVKQGLLALEYYTASGDRLAQSKVHCTLALAFSDTALNETALHHVLGAVAAARACANPTAEFWALSRSSLVHGAMGDAVRSVDLGKQALVLAEALHDPETSFTALNNLGDTYLTMARAMLSRDEDASQPFTDGLVLLREAVGLAQQQQNPFQEAIARTNLVSLLIGLGRHDEAREQGRQGKVLSTVHGYRSLEIDIDAQLAELVRASGCFDEATAMMEAQLVNPDVDDEPALLAKLHRSLYEMHKAGGRFAQALAHHEQLHAVTLLMTVQTAGLQAQMLINTIEIEQARHEVEKSQLEVGVERLRAKELDDQANTDPLTRLLNRRALDRELPWLMGHDEKGTRPLCAAMIDFDHFKQVNDVHGHATGDRVLTVMASMLRAVTRGTDLAVRVGGEEFLLVFAETSLAEATAACERLLTSVRGYDWGSLAPGLACTVSAGVAALEPNEPVSAWLARADAALYEAKHSGRDRVHVAQPVAVAIP</sequence>
<dbReference type="InterPro" id="IPR011990">
    <property type="entry name" value="TPR-like_helical_dom_sf"/>
</dbReference>
<dbReference type="SUPFAM" id="SSF55073">
    <property type="entry name" value="Nucleotide cyclase"/>
    <property type="match status" value="1"/>
</dbReference>
<keyword evidence="3" id="KW-1185">Reference proteome</keyword>
<comment type="caution">
    <text evidence="2">The sequence shown here is derived from an EMBL/GenBank/DDBJ whole genome shotgun (WGS) entry which is preliminary data.</text>
</comment>
<dbReference type="Gene3D" id="1.25.40.10">
    <property type="entry name" value="Tetratricopeptide repeat domain"/>
    <property type="match status" value="2"/>
</dbReference>
<protein>
    <submittedName>
        <fullName evidence="2">GGDEF domain-containing protein</fullName>
    </submittedName>
</protein>
<dbReference type="SMART" id="SM00267">
    <property type="entry name" value="GGDEF"/>
    <property type="match status" value="1"/>
</dbReference>
<dbReference type="InterPro" id="IPR000160">
    <property type="entry name" value="GGDEF_dom"/>
</dbReference>
<dbReference type="PROSITE" id="PS50887">
    <property type="entry name" value="GGDEF"/>
    <property type="match status" value="1"/>
</dbReference>
<dbReference type="GO" id="GO:0005886">
    <property type="term" value="C:plasma membrane"/>
    <property type="evidence" value="ECO:0007669"/>
    <property type="project" value="TreeGrafter"/>
</dbReference>
<evidence type="ECO:0000259" key="1">
    <source>
        <dbReference type="PROSITE" id="PS50887"/>
    </source>
</evidence>
<dbReference type="InterPro" id="IPR029787">
    <property type="entry name" value="Nucleotide_cyclase"/>
</dbReference>